<feature type="compositionally biased region" description="Low complexity" evidence="1">
    <location>
        <begin position="325"/>
        <end position="340"/>
    </location>
</feature>
<dbReference type="PANTHER" id="PTHR39147:SF1">
    <property type="entry name" value="PROTEIN SPT21"/>
    <property type="match status" value="1"/>
</dbReference>
<feature type="region of interest" description="Disordered" evidence="1">
    <location>
        <begin position="294"/>
        <end position="341"/>
    </location>
</feature>
<proteinExistence type="predicted"/>
<feature type="region of interest" description="Disordered" evidence="1">
    <location>
        <begin position="766"/>
        <end position="817"/>
    </location>
</feature>
<dbReference type="InterPro" id="IPR000679">
    <property type="entry name" value="Znf_GATA"/>
</dbReference>
<dbReference type="AlphaFoldDB" id="A0A0J9XEV6"/>
<dbReference type="GO" id="GO:0030466">
    <property type="term" value="P:silent mating-type cassette heterochromatin formation"/>
    <property type="evidence" value="ECO:0007669"/>
    <property type="project" value="TreeGrafter"/>
</dbReference>
<feature type="region of interest" description="Disordered" evidence="1">
    <location>
        <begin position="512"/>
        <end position="550"/>
    </location>
</feature>
<sequence>MDLQRLPTRSMRLKILYTFDDGPQCLARSSLSRDIRVIYNEDQTPLGIIDLQTCLQNVTNSSPEILSSLNNYDYAVYTTDYTEPGSPLVGHGMLSWLALEKHDDSELNTPINNSANNSKLIVGRICTNILGLFSGGSKETLEVNLRLKPVTSCTQAQYLRSIKLYKELASFLPPNFDHPAWASFISQNSNLTRFVKKEITDIVETPKSHLHQLQQDDTDDLFNVKTSENQRYTSCRQKSASPSAYPSSETMFDDNFPKPSNTSFNFSNNSNRYIASSSPPPLSSSVMSNLDSDAITSYSSPQQPPYDYNSTSVEKPGKQKWQDGPTSPVSMSSPSILSDSNRPIKMAKRSLSITSANAKPLRMVDSADNVNFRVVARGSKYRPKDRITKSFYEPSSLGSTTADMGSMLFCRNCGTVDPSTTWRRVKVTPNDGLGDEHEHVLCNPCGLWFNAKRTMRPAHLWSKDTSSNEPSSNGGGGFGLSSPNDEMTPVPAIVNGNPANTLSATIANSAASASNVTNATAATTTTTTSKPKEKLVRRRRGLGNKPHEDYVGPSIAELLAQNTRSKPSNYSASSITPSSSNGSSTVTAPPKKPESDASKDTDVSENKKKDSSDNKDDDNNDNNNTTSKDEKEGTDEAIQHDSNLSSSVSTGNTPIDDGPERKKPAIPQNVIAVKGKPNQSTKVTKKTKEKKLSKRAKKALLLHQTEPVFIAPAPPAVPVLLQELPRPQDDTGAKKTGPTSPKPTHRLSAFNAINLESSSTTVKKSGFTVMNKRPPASNTALTPSSGITEEKESISPKDTSNPPLSNKELTVEEAPKDTPVITEEQLQSFLMTPQKMRRGDFQSGGSQVGTLDDFGFFDPSAFSGSPSRWINKLLSPTKYSPGFGADAPDDAFRDIMCSPSKIKGDMFEVLNHDFGLDTTVPTAFAKMMNHQTASIDKAHSDINSSNKGSKTKSPSSKSVSSCEQSSDLPVCETSSSSEDGTNGSVGRMLGKSINIASSPPIHVYTRDDSSHTSDAPMDVWSDSPTTNNEDTSNEDVGTVKITSPELTKE</sequence>
<dbReference type="InterPro" id="IPR057725">
    <property type="entry name" value="Ams2-SPT21_N"/>
</dbReference>
<dbReference type="Gene3D" id="3.30.50.10">
    <property type="entry name" value="Erythroid Transcription Factor GATA-1, subunit A"/>
    <property type="match status" value="1"/>
</dbReference>
<dbReference type="SUPFAM" id="SSF57716">
    <property type="entry name" value="Glucocorticoid receptor-like (DNA-binding domain)"/>
    <property type="match status" value="1"/>
</dbReference>
<dbReference type="InterPro" id="IPR042403">
    <property type="entry name" value="Spt21/Ams2"/>
</dbReference>
<dbReference type="PANTHER" id="PTHR39147">
    <property type="entry name" value="PROTEIN SPT21"/>
    <property type="match status" value="1"/>
</dbReference>
<feature type="compositionally biased region" description="Basic residues" evidence="1">
    <location>
        <begin position="683"/>
        <end position="694"/>
    </location>
</feature>
<feature type="compositionally biased region" description="Polar residues" evidence="1">
    <location>
        <begin position="1040"/>
        <end position="1049"/>
    </location>
</feature>
<feature type="region of interest" description="Disordered" evidence="1">
    <location>
        <begin position="233"/>
        <end position="256"/>
    </location>
</feature>
<feature type="compositionally biased region" description="Polar residues" evidence="1">
    <location>
        <begin position="796"/>
        <end position="808"/>
    </location>
</feature>
<dbReference type="GO" id="GO:0043565">
    <property type="term" value="F:sequence-specific DNA binding"/>
    <property type="evidence" value="ECO:0007669"/>
    <property type="project" value="InterPro"/>
</dbReference>
<organism evidence="3 4">
    <name type="scientific">Geotrichum candidum</name>
    <name type="common">Oospora lactis</name>
    <name type="synonym">Dipodascus geotrichum</name>
    <dbReference type="NCBI Taxonomy" id="1173061"/>
    <lineage>
        <taxon>Eukaryota</taxon>
        <taxon>Fungi</taxon>
        <taxon>Dikarya</taxon>
        <taxon>Ascomycota</taxon>
        <taxon>Saccharomycotina</taxon>
        <taxon>Dipodascomycetes</taxon>
        <taxon>Dipodascales</taxon>
        <taxon>Dipodascaceae</taxon>
        <taxon>Geotrichum</taxon>
    </lineage>
</organism>
<feature type="compositionally biased region" description="Polar residues" evidence="1">
    <location>
        <begin position="776"/>
        <end position="787"/>
    </location>
</feature>
<feature type="compositionally biased region" description="Low complexity" evidence="1">
    <location>
        <begin position="944"/>
        <end position="966"/>
    </location>
</feature>
<dbReference type="GO" id="GO:0008270">
    <property type="term" value="F:zinc ion binding"/>
    <property type="evidence" value="ECO:0007669"/>
    <property type="project" value="InterPro"/>
</dbReference>
<dbReference type="InterPro" id="IPR013088">
    <property type="entry name" value="Znf_NHR/GATA"/>
</dbReference>
<dbReference type="EMBL" id="CCBN010000013">
    <property type="protein sequence ID" value="CDO56069.1"/>
    <property type="molecule type" value="Genomic_DNA"/>
</dbReference>
<dbReference type="Pfam" id="PF25823">
    <property type="entry name" value="Ams2-SPT21_N"/>
    <property type="match status" value="1"/>
</dbReference>
<dbReference type="CDD" id="cd00202">
    <property type="entry name" value="ZnF_GATA"/>
    <property type="match status" value="1"/>
</dbReference>
<feature type="compositionally biased region" description="Polar residues" evidence="1">
    <location>
        <begin position="233"/>
        <end position="250"/>
    </location>
</feature>
<keyword evidence="4" id="KW-1185">Reference proteome</keyword>
<evidence type="ECO:0000256" key="1">
    <source>
        <dbReference type="SAM" id="MobiDB-lite"/>
    </source>
</evidence>
<evidence type="ECO:0000313" key="3">
    <source>
        <dbReference type="EMBL" id="CDO56069.1"/>
    </source>
</evidence>
<dbReference type="SMART" id="SM00401">
    <property type="entry name" value="ZnF_GATA"/>
    <property type="match status" value="1"/>
</dbReference>
<evidence type="ECO:0000259" key="2">
    <source>
        <dbReference type="SMART" id="SM00401"/>
    </source>
</evidence>
<dbReference type="Proteomes" id="UP000242525">
    <property type="component" value="Unassembled WGS sequence"/>
</dbReference>
<feature type="compositionally biased region" description="Polar residues" evidence="1">
    <location>
        <begin position="640"/>
        <end position="653"/>
    </location>
</feature>
<comment type="caution">
    <text evidence="3">The sequence shown here is derived from an EMBL/GenBank/DDBJ whole genome shotgun (WGS) entry which is preliminary data.</text>
</comment>
<feature type="region of interest" description="Disordered" evidence="1">
    <location>
        <begin position="563"/>
        <end position="694"/>
    </location>
</feature>
<gene>
    <name evidence="3" type="ORF">BN980_GECA13s02540g</name>
</gene>
<feature type="compositionally biased region" description="Basic and acidic residues" evidence="1">
    <location>
        <begin position="591"/>
        <end position="614"/>
    </location>
</feature>
<feature type="compositionally biased region" description="Low complexity" evidence="1">
    <location>
        <begin position="568"/>
        <end position="584"/>
    </location>
</feature>
<dbReference type="GO" id="GO:0000183">
    <property type="term" value="P:rDNA heterochromatin formation"/>
    <property type="evidence" value="ECO:0007669"/>
    <property type="project" value="TreeGrafter"/>
</dbReference>
<feature type="region of interest" description="Disordered" evidence="1">
    <location>
        <begin position="461"/>
        <end position="495"/>
    </location>
</feature>
<feature type="compositionally biased region" description="Polar residues" evidence="1">
    <location>
        <begin position="972"/>
        <end position="984"/>
    </location>
</feature>
<reference evidence="3" key="1">
    <citation type="submission" date="2014-03" db="EMBL/GenBank/DDBJ databases">
        <authorList>
            <person name="Casaregola S."/>
        </authorList>
    </citation>
    <scope>NUCLEOTIDE SEQUENCE [LARGE SCALE GENOMIC DNA]</scope>
    <source>
        <strain evidence="3">CLIB 918</strain>
    </source>
</reference>
<feature type="domain" description="GATA-type" evidence="2">
    <location>
        <begin position="404"/>
        <end position="465"/>
    </location>
</feature>
<feature type="region of interest" description="Disordered" evidence="1">
    <location>
        <begin position="937"/>
        <end position="1049"/>
    </location>
</feature>
<feature type="compositionally biased region" description="Low complexity" evidence="1">
    <location>
        <begin position="512"/>
        <end position="529"/>
    </location>
</feature>
<dbReference type="OrthoDB" id="3199820at2759"/>
<accession>A0A0J9XEV6</accession>
<feature type="region of interest" description="Disordered" evidence="1">
    <location>
        <begin position="723"/>
        <end position="746"/>
    </location>
</feature>
<evidence type="ECO:0000313" key="4">
    <source>
        <dbReference type="Proteomes" id="UP000242525"/>
    </source>
</evidence>
<name>A0A0J9XEV6_GEOCN</name>
<dbReference type="GO" id="GO:0006357">
    <property type="term" value="P:regulation of transcription by RNA polymerase II"/>
    <property type="evidence" value="ECO:0007669"/>
    <property type="project" value="TreeGrafter"/>
</dbReference>
<protein>
    <recommendedName>
        <fullName evidence="2">GATA-type domain-containing protein</fullName>
    </recommendedName>
</protein>